<dbReference type="SUPFAM" id="SSF52833">
    <property type="entry name" value="Thioredoxin-like"/>
    <property type="match status" value="1"/>
</dbReference>
<keyword evidence="2" id="KW-1133">Transmembrane helix</keyword>
<gene>
    <name evidence="3" type="ORF">MNBD_GAMMA10-1418</name>
</gene>
<name>A0A3B0XZB9_9ZZZZ</name>
<dbReference type="AlphaFoldDB" id="A0A3B0XZB9"/>
<comment type="similarity">
    <text evidence="1">Belongs to the SCO1/2 family.</text>
</comment>
<evidence type="ECO:0000256" key="1">
    <source>
        <dbReference type="ARBA" id="ARBA00010996"/>
    </source>
</evidence>
<accession>A0A3B0XZB9</accession>
<organism evidence="3">
    <name type="scientific">hydrothermal vent metagenome</name>
    <dbReference type="NCBI Taxonomy" id="652676"/>
    <lineage>
        <taxon>unclassified sequences</taxon>
        <taxon>metagenomes</taxon>
        <taxon>ecological metagenomes</taxon>
    </lineage>
</organism>
<dbReference type="Gene3D" id="3.40.30.10">
    <property type="entry name" value="Glutaredoxin"/>
    <property type="match status" value="1"/>
</dbReference>
<evidence type="ECO:0008006" key="4">
    <source>
        <dbReference type="Google" id="ProtNLM"/>
    </source>
</evidence>
<evidence type="ECO:0000256" key="2">
    <source>
        <dbReference type="SAM" id="Phobius"/>
    </source>
</evidence>
<evidence type="ECO:0000313" key="3">
    <source>
        <dbReference type="EMBL" id="VAW73745.1"/>
    </source>
</evidence>
<sequence>MTTNTNTPTRNNRTLWLLLALFVIPVVIAYLYFFFGPKPDTNNYGKLIVPVIDIETFKLADKSGALLSREALTPMWRMYYFAGASCNKDCQLSLYNMRQINIALGKNADRVQHVIVHLNQPDNEFVKLAEAEHTAAINMFSQPEYISTLLKLENNTAETRSIYLVDPQGNVMMKFTKELTPKLILKDLNKLLKISQVG</sequence>
<proteinExistence type="inferred from homology"/>
<dbReference type="InterPro" id="IPR003782">
    <property type="entry name" value="SCO1/SenC"/>
</dbReference>
<protein>
    <recommendedName>
        <fullName evidence="4">Thioredoxin domain-containing protein</fullName>
    </recommendedName>
</protein>
<feature type="transmembrane region" description="Helical" evidence="2">
    <location>
        <begin position="15"/>
        <end position="35"/>
    </location>
</feature>
<dbReference type="EMBL" id="UOFJ01000725">
    <property type="protein sequence ID" value="VAW73745.1"/>
    <property type="molecule type" value="Genomic_DNA"/>
</dbReference>
<reference evidence="3" key="1">
    <citation type="submission" date="2018-06" db="EMBL/GenBank/DDBJ databases">
        <authorList>
            <person name="Zhirakovskaya E."/>
        </authorList>
    </citation>
    <scope>NUCLEOTIDE SEQUENCE</scope>
</reference>
<keyword evidence="2" id="KW-0472">Membrane</keyword>
<keyword evidence="2" id="KW-0812">Transmembrane</keyword>
<dbReference type="Pfam" id="PF02630">
    <property type="entry name" value="SCO1-SenC"/>
    <property type="match status" value="1"/>
</dbReference>
<dbReference type="InterPro" id="IPR036249">
    <property type="entry name" value="Thioredoxin-like_sf"/>
</dbReference>